<keyword evidence="1" id="KW-0547">Nucleotide-binding</keyword>
<dbReference type="PANTHER" id="PTHR11638:SF18">
    <property type="entry name" value="HEAT SHOCK PROTEIN 104"/>
    <property type="match status" value="1"/>
</dbReference>
<dbReference type="RefSeq" id="WP_117636751.1">
    <property type="nucleotide sequence ID" value="NZ_JADNOC010000015.1"/>
</dbReference>
<dbReference type="InterPro" id="IPR027417">
    <property type="entry name" value="P-loop_NTPase"/>
</dbReference>
<dbReference type="GO" id="GO:0034605">
    <property type="term" value="P:cellular response to heat"/>
    <property type="evidence" value="ECO:0007669"/>
    <property type="project" value="TreeGrafter"/>
</dbReference>
<evidence type="ECO:0000256" key="1">
    <source>
        <dbReference type="ARBA" id="ARBA00022741"/>
    </source>
</evidence>
<gene>
    <name evidence="5" type="ORF">DW142_11645</name>
    <name evidence="4" type="ORF">PNU63_03065</name>
</gene>
<proteinExistence type="predicted"/>
<evidence type="ECO:0000313" key="6">
    <source>
        <dbReference type="Proteomes" id="UP000283992"/>
    </source>
</evidence>
<dbReference type="Pfam" id="PF07724">
    <property type="entry name" value="AAA_2"/>
    <property type="match status" value="1"/>
</dbReference>
<name>A0A3E4K3F3_MEDGN</name>
<dbReference type="PANTHER" id="PTHR11638">
    <property type="entry name" value="ATP-DEPENDENT CLP PROTEASE"/>
    <property type="match status" value="1"/>
</dbReference>
<dbReference type="EMBL" id="JAQMLR010000002">
    <property type="protein sequence ID" value="MDB8737780.1"/>
    <property type="molecule type" value="Genomic_DNA"/>
</dbReference>
<dbReference type="Proteomes" id="UP001211731">
    <property type="component" value="Unassembled WGS sequence"/>
</dbReference>
<reference evidence="4" key="2">
    <citation type="submission" date="2023-01" db="EMBL/GenBank/DDBJ databases">
        <title>Human gut microbiome strain richness.</title>
        <authorList>
            <person name="Chen-Liaw A."/>
        </authorList>
    </citation>
    <scope>NUCLEOTIDE SEQUENCE</scope>
    <source>
        <strain evidence="4">1001217st1_A9_1001217B_191108</strain>
    </source>
</reference>
<dbReference type="Gene3D" id="3.40.50.300">
    <property type="entry name" value="P-loop containing nucleotide triphosphate hydrolases"/>
    <property type="match status" value="1"/>
</dbReference>
<dbReference type="GO" id="GO:0006508">
    <property type="term" value="P:proteolysis"/>
    <property type="evidence" value="ECO:0007669"/>
    <property type="project" value="UniProtKB-KW"/>
</dbReference>
<reference evidence="5 6" key="1">
    <citation type="submission" date="2018-08" db="EMBL/GenBank/DDBJ databases">
        <title>A genome reference for cultivated species of the human gut microbiota.</title>
        <authorList>
            <person name="Zou Y."/>
            <person name="Xue W."/>
            <person name="Luo G."/>
        </authorList>
    </citation>
    <scope>NUCLEOTIDE SEQUENCE [LARGE SCALE GENOMIC DNA]</scope>
    <source>
        <strain evidence="5 6">AM12-54</strain>
    </source>
</reference>
<protein>
    <submittedName>
        <fullName evidence="4">AAA family ATPase</fullName>
    </submittedName>
    <submittedName>
        <fullName evidence="5">ATP-dependent Clp protease ATP-binding subunit</fullName>
    </submittedName>
</protein>
<feature type="domain" description="AAA+ ATPase" evidence="3">
    <location>
        <begin position="166"/>
        <end position="307"/>
    </location>
</feature>
<dbReference type="GO" id="GO:0016887">
    <property type="term" value="F:ATP hydrolysis activity"/>
    <property type="evidence" value="ECO:0007669"/>
    <property type="project" value="InterPro"/>
</dbReference>
<evidence type="ECO:0000256" key="2">
    <source>
        <dbReference type="ARBA" id="ARBA00022840"/>
    </source>
</evidence>
<organism evidence="5 6">
    <name type="scientific">Mediterraneibacter gnavus</name>
    <name type="common">Ruminococcus gnavus</name>
    <dbReference type="NCBI Taxonomy" id="33038"/>
    <lineage>
        <taxon>Bacteria</taxon>
        <taxon>Bacillati</taxon>
        <taxon>Bacillota</taxon>
        <taxon>Clostridia</taxon>
        <taxon>Lachnospirales</taxon>
        <taxon>Lachnospiraceae</taxon>
        <taxon>Mediterraneibacter</taxon>
    </lineage>
</organism>
<evidence type="ECO:0000313" key="4">
    <source>
        <dbReference type="EMBL" id="MDB8737780.1"/>
    </source>
</evidence>
<keyword evidence="5" id="KW-0378">Hydrolase</keyword>
<evidence type="ECO:0000259" key="3">
    <source>
        <dbReference type="SMART" id="SM00382"/>
    </source>
</evidence>
<dbReference type="InterPro" id="IPR003959">
    <property type="entry name" value="ATPase_AAA_core"/>
</dbReference>
<dbReference type="SUPFAM" id="SSF52540">
    <property type="entry name" value="P-loop containing nucleoside triphosphate hydrolases"/>
    <property type="match status" value="1"/>
</dbReference>
<accession>A0A3E4K3F3</accession>
<keyword evidence="2 5" id="KW-0067">ATP-binding</keyword>
<sequence length="372" mass="43139">MKKIEIFVGSDSAFEKIVPKSARNLSEMAAKLDDGNKKMDVFVNIPGQPEPKPKKKKKPRVQDFVIHADEYCSVQEHVIINFINFIFQMSITNMYIQNPPKNIREQIYRTFDKSIIHETQQPYLEVSKEMIQTFNSQYSERVIGQERAKKKLLQAIYPLVDGKQSKPVVILLYGDSGLGKTESAQYMAELMGGKLLRKQFSMYQNNESANYIFGGRYNEKSFAQDLLARETNVLLFDEFDKALSVFHSAFYQLFDEGIYEDHNYKVVVNKAIIVCTSNYKTIDEIKEHLGLPIYNRFDSIIKFDDLPDMAKEKIAEREIERLKKDYDIEDRELFDKIKEGAVTQSNAREIKHLIKETFSLVALKKICGETEI</sequence>
<comment type="caution">
    <text evidence="5">The sequence shown here is derived from an EMBL/GenBank/DDBJ whole genome shotgun (WGS) entry which is preliminary data.</text>
</comment>
<keyword evidence="5" id="KW-0645">Protease</keyword>
<evidence type="ECO:0000313" key="5">
    <source>
        <dbReference type="EMBL" id="RHJ10291.1"/>
    </source>
</evidence>
<dbReference type="GO" id="GO:0005524">
    <property type="term" value="F:ATP binding"/>
    <property type="evidence" value="ECO:0007669"/>
    <property type="project" value="UniProtKB-KW"/>
</dbReference>
<dbReference type="InterPro" id="IPR003593">
    <property type="entry name" value="AAA+_ATPase"/>
</dbReference>
<dbReference type="GO" id="GO:0008233">
    <property type="term" value="F:peptidase activity"/>
    <property type="evidence" value="ECO:0007669"/>
    <property type="project" value="UniProtKB-KW"/>
</dbReference>
<dbReference type="Proteomes" id="UP000283992">
    <property type="component" value="Unassembled WGS sequence"/>
</dbReference>
<dbReference type="InterPro" id="IPR050130">
    <property type="entry name" value="ClpA_ClpB"/>
</dbReference>
<dbReference type="GO" id="GO:0005737">
    <property type="term" value="C:cytoplasm"/>
    <property type="evidence" value="ECO:0007669"/>
    <property type="project" value="TreeGrafter"/>
</dbReference>
<dbReference type="SMART" id="SM00382">
    <property type="entry name" value="AAA"/>
    <property type="match status" value="1"/>
</dbReference>
<dbReference type="AlphaFoldDB" id="A0A3E4K3F3"/>
<dbReference type="EMBL" id="QRLN01000017">
    <property type="protein sequence ID" value="RHJ10291.1"/>
    <property type="molecule type" value="Genomic_DNA"/>
</dbReference>